<dbReference type="EMBL" id="CAJMWR010000690">
    <property type="protein sequence ID" value="CAE6395265.1"/>
    <property type="molecule type" value="Genomic_DNA"/>
</dbReference>
<reference evidence="2" key="2">
    <citation type="submission" date="2021-01" db="EMBL/GenBank/DDBJ databases">
        <authorList>
            <person name="Kaushik A."/>
        </authorList>
    </citation>
    <scope>NUCLEOTIDE SEQUENCE</scope>
    <source>
        <strain evidence="2">AG1-1A</strain>
    </source>
</reference>
<evidence type="ECO:0000313" key="4">
    <source>
        <dbReference type="Proteomes" id="UP000663840"/>
    </source>
</evidence>
<dbReference type="EMBL" id="JACYCD010000048">
    <property type="protein sequence ID" value="KAF8709710.1"/>
    <property type="molecule type" value="Genomic_DNA"/>
</dbReference>
<dbReference type="Proteomes" id="UP000663840">
    <property type="component" value="Unassembled WGS sequence"/>
</dbReference>
<evidence type="ECO:0000313" key="2">
    <source>
        <dbReference type="EMBL" id="CAE6395265.1"/>
    </source>
</evidence>
<gene>
    <name evidence="2" type="ORF">RDB_LOCUS33021</name>
    <name evidence="3" type="ORF">RHS03_03282</name>
</gene>
<dbReference type="Proteomes" id="UP000602905">
    <property type="component" value="Unassembled WGS sequence"/>
</dbReference>
<dbReference type="Pfam" id="PF00092">
    <property type="entry name" value="VWA"/>
    <property type="match status" value="1"/>
</dbReference>
<dbReference type="PROSITE" id="PS50234">
    <property type="entry name" value="VWFA"/>
    <property type="match status" value="1"/>
</dbReference>
<dbReference type="OrthoDB" id="2142040at2759"/>
<dbReference type="PANTHER" id="PTHR34706">
    <property type="entry name" value="SLR1338 PROTEIN"/>
    <property type="match status" value="1"/>
</dbReference>
<reference evidence="3" key="1">
    <citation type="submission" date="2020-09" db="EMBL/GenBank/DDBJ databases">
        <title>Comparative genome analyses of four rice-infecting Rhizoctonia solani isolates reveal extensive enrichment of homogalacturonan modification genes.</title>
        <authorList>
            <person name="Lee D.-Y."/>
            <person name="Jeon J."/>
            <person name="Kim K.-T."/>
            <person name="Cheong K."/>
            <person name="Song H."/>
            <person name="Choi G."/>
            <person name="Ko J."/>
            <person name="Opiyo S.O."/>
            <person name="Zuo S."/>
            <person name="Madhav S."/>
            <person name="Lee Y.-H."/>
            <person name="Wang G.-L."/>
        </authorList>
    </citation>
    <scope>NUCLEOTIDE SEQUENCE</scope>
    <source>
        <strain evidence="3">AG1-IA WGL</strain>
    </source>
</reference>
<proteinExistence type="predicted"/>
<accession>A0A8H2WR67</accession>
<dbReference type="SUPFAM" id="SSF53300">
    <property type="entry name" value="vWA-like"/>
    <property type="match status" value="1"/>
</dbReference>
<dbReference type="InterPro" id="IPR002035">
    <property type="entry name" value="VWF_A"/>
</dbReference>
<name>A0A8H2WR67_9AGAM</name>
<organism evidence="2 4">
    <name type="scientific">Rhizoctonia solani</name>
    <dbReference type="NCBI Taxonomy" id="456999"/>
    <lineage>
        <taxon>Eukaryota</taxon>
        <taxon>Fungi</taxon>
        <taxon>Dikarya</taxon>
        <taxon>Basidiomycota</taxon>
        <taxon>Agaricomycotina</taxon>
        <taxon>Agaricomycetes</taxon>
        <taxon>Cantharellales</taxon>
        <taxon>Ceratobasidiaceae</taxon>
        <taxon>Rhizoctonia</taxon>
    </lineage>
</organism>
<protein>
    <submittedName>
        <fullName evidence="3">von Willebrand factor (VWF) type A domain</fullName>
    </submittedName>
</protein>
<dbReference type="AlphaFoldDB" id="A0A8H2WR67"/>
<dbReference type="Gene3D" id="3.40.50.410">
    <property type="entry name" value="von Willebrand factor, type A domain"/>
    <property type="match status" value="1"/>
</dbReference>
<sequence>MFSKLVKRLRRDNTPELPTVDLCKEDALAQLMHYDTQFLIDDSGSMAGTRWNEAREALMGLAEYTLKHDQDGIEIFFLNDVNKGGSVRNKEEVRQLFYAVKPSGSTPTGLRLEQLLMAYIARIEAARTKSGGQDPLNSGIKPLNLIVITDGEPTDDPEGVIIAAARRLDAGNFSLTQVGIQFIQVGDDKHASKALKELDNHLHKDNNVRDIVDTRPFTGKELTTEVLVAMLLGAINRRVDQIKKPGKE</sequence>
<comment type="caution">
    <text evidence="2">The sequence shown here is derived from an EMBL/GenBank/DDBJ whole genome shotgun (WGS) entry which is preliminary data.</text>
</comment>
<dbReference type="PANTHER" id="PTHR34706:SF1">
    <property type="entry name" value="VWFA DOMAIN-CONTAINING PROTEIN"/>
    <property type="match status" value="1"/>
</dbReference>
<dbReference type="SMART" id="SM00327">
    <property type="entry name" value="VWA"/>
    <property type="match status" value="1"/>
</dbReference>
<evidence type="ECO:0000313" key="3">
    <source>
        <dbReference type="EMBL" id="KAF8709710.1"/>
    </source>
</evidence>
<feature type="domain" description="VWFA" evidence="1">
    <location>
        <begin position="35"/>
        <end position="235"/>
    </location>
</feature>
<dbReference type="InterPro" id="IPR036465">
    <property type="entry name" value="vWFA_dom_sf"/>
</dbReference>
<evidence type="ECO:0000259" key="1">
    <source>
        <dbReference type="PROSITE" id="PS50234"/>
    </source>
</evidence>